<keyword evidence="3" id="KW-1003">Cell membrane</keyword>
<organism evidence="9 10">
    <name type="scientific">Saprolegnia parasitica (strain CBS 223.65)</name>
    <dbReference type="NCBI Taxonomy" id="695850"/>
    <lineage>
        <taxon>Eukaryota</taxon>
        <taxon>Sar</taxon>
        <taxon>Stramenopiles</taxon>
        <taxon>Oomycota</taxon>
        <taxon>Saprolegniomycetes</taxon>
        <taxon>Saprolegniales</taxon>
        <taxon>Saprolegniaceae</taxon>
        <taxon>Saprolegnia</taxon>
    </lineage>
</organism>
<proteinExistence type="inferred from homology"/>
<dbReference type="PANTHER" id="PTHR42865">
    <property type="entry name" value="PROTON/GLUTAMATE-ASPARTATE SYMPORTER"/>
    <property type="match status" value="1"/>
</dbReference>
<dbReference type="GeneID" id="24137234"/>
<dbReference type="Pfam" id="PF00375">
    <property type="entry name" value="SDF"/>
    <property type="match status" value="1"/>
</dbReference>
<feature type="transmembrane region" description="Helical" evidence="7">
    <location>
        <begin position="167"/>
        <end position="187"/>
    </location>
</feature>
<dbReference type="KEGG" id="spar:SPRG_15511"/>
<dbReference type="PRINTS" id="PR00173">
    <property type="entry name" value="EDTRNSPORT"/>
</dbReference>
<dbReference type="VEuPathDB" id="FungiDB:SPRG_15511"/>
<feature type="region of interest" description="Disordered" evidence="8">
    <location>
        <begin position="51"/>
        <end position="78"/>
    </location>
</feature>
<feature type="compositionally biased region" description="Polar residues" evidence="8">
    <location>
        <begin position="59"/>
        <end position="68"/>
    </location>
</feature>
<dbReference type="InterPro" id="IPR036458">
    <property type="entry name" value="Na:dicarbo_symporter_sf"/>
</dbReference>
<dbReference type="GO" id="GO:0005886">
    <property type="term" value="C:plasma membrane"/>
    <property type="evidence" value="ECO:0007669"/>
    <property type="project" value="UniProtKB-SubCell"/>
</dbReference>
<sequence length="197" mass="21484">MAAARPRIILFDGEIPHESTPQANFIEMQQHQKASTHGLLYDVNRDHRAMSVPRPPPSTNFAQPTHRTPTPARKPPTYNPSDYGFTAKMRSPTAMFIGAVLGAIVGGVLANYKALNGDDITPVAAQWVSLVGSLFYRAMTCIVIPLVLSSMALSVSEMLRIGKGTAIAWRVALYFLLTKVLAATTGLQRDITSDCRM</sequence>
<evidence type="ECO:0000313" key="10">
    <source>
        <dbReference type="Proteomes" id="UP000030745"/>
    </source>
</evidence>
<keyword evidence="5 7" id="KW-1133">Transmembrane helix</keyword>
<dbReference type="GO" id="GO:0015293">
    <property type="term" value="F:symporter activity"/>
    <property type="evidence" value="ECO:0007669"/>
    <property type="project" value="UniProtKB-UniRule"/>
</dbReference>
<evidence type="ECO:0000256" key="4">
    <source>
        <dbReference type="ARBA" id="ARBA00022692"/>
    </source>
</evidence>
<dbReference type="SUPFAM" id="SSF118215">
    <property type="entry name" value="Proton glutamate symport protein"/>
    <property type="match status" value="1"/>
</dbReference>
<feature type="transmembrane region" description="Helical" evidence="7">
    <location>
        <begin position="134"/>
        <end position="155"/>
    </location>
</feature>
<name>A0A067BPN8_SAPPC</name>
<evidence type="ECO:0000256" key="2">
    <source>
        <dbReference type="ARBA" id="ARBA00022448"/>
    </source>
</evidence>
<feature type="transmembrane region" description="Helical" evidence="7">
    <location>
        <begin position="94"/>
        <end position="114"/>
    </location>
</feature>
<dbReference type="EMBL" id="KK583401">
    <property type="protein sequence ID" value="KDO18720.1"/>
    <property type="molecule type" value="Genomic_DNA"/>
</dbReference>
<dbReference type="InterPro" id="IPR001991">
    <property type="entry name" value="Na-dicarboxylate_symporter"/>
</dbReference>
<dbReference type="Gene3D" id="1.10.3860.10">
    <property type="entry name" value="Sodium:dicarboxylate symporter"/>
    <property type="match status" value="1"/>
</dbReference>
<gene>
    <name evidence="9" type="ORF">SPRG_15511</name>
</gene>
<dbReference type="RefSeq" id="XP_012210566.1">
    <property type="nucleotide sequence ID" value="XM_012355176.1"/>
</dbReference>
<evidence type="ECO:0000256" key="8">
    <source>
        <dbReference type="SAM" id="MobiDB-lite"/>
    </source>
</evidence>
<keyword evidence="7" id="KW-0769">Symport</keyword>
<comment type="similarity">
    <text evidence="7">Belongs to the dicarboxylate/amino acid:cation symporter (DAACS) (TC 2.A.23) family.</text>
</comment>
<keyword evidence="6 7" id="KW-0472">Membrane</keyword>
<reference evidence="9 10" key="1">
    <citation type="journal article" date="2013" name="PLoS Genet.">
        <title>Distinctive expansion of potential virulence genes in the genome of the oomycete fish pathogen Saprolegnia parasitica.</title>
        <authorList>
            <person name="Jiang R.H."/>
            <person name="de Bruijn I."/>
            <person name="Haas B.J."/>
            <person name="Belmonte R."/>
            <person name="Lobach L."/>
            <person name="Christie J."/>
            <person name="van den Ackerveken G."/>
            <person name="Bottin A."/>
            <person name="Bulone V."/>
            <person name="Diaz-Moreno S.M."/>
            <person name="Dumas B."/>
            <person name="Fan L."/>
            <person name="Gaulin E."/>
            <person name="Govers F."/>
            <person name="Grenville-Briggs L.J."/>
            <person name="Horner N.R."/>
            <person name="Levin J.Z."/>
            <person name="Mammella M."/>
            <person name="Meijer H.J."/>
            <person name="Morris P."/>
            <person name="Nusbaum C."/>
            <person name="Oome S."/>
            <person name="Phillips A.J."/>
            <person name="van Rooyen D."/>
            <person name="Rzeszutek E."/>
            <person name="Saraiva M."/>
            <person name="Secombes C.J."/>
            <person name="Seidl M.F."/>
            <person name="Snel B."/>
            <person name="Stassen J.H."/>
            <person name="Sykes S."/>
            <person name="Tripathy S."/>
            <person name="van den Berg H."/>
            <person name="Vega-Arreguin J.C."/>
            <person name="Wawra S."/>
            <person name="Young S.K."/>
            <person name="Zeng Q."/>
            <person name="Dieguez-Uribeondo J."/>
            <person name="Russ C."/>
            <person name="Tyler B.M."/>
            <person name="van West P."/>
        </authorList>
    </citation>
    <scope>NUCLEOTIDE SEQUENCE [LARGE SCALE GENOMIC DNA]</scope>
    <source>
        <strain evidence="9 10">CBS 223.65</strain>
    </source>
</reference>
<comment type="subcellular location">
    <subcellularLocation>
        <location evidence="1">Cell membrane</location>
        <topology evidence="1">Multi-pass membrane protein</topology>
    </subcellularLocation>
    <subcellularLocation>
        <location evidence="7">Membrane</location>
        <topology evidence="7">Multi-pass membrane protein</topology>
    </subcellularLocation>
</comment>
<keyword evidence="10" id="KW-1185">Reference proteome</keyword>
<evidence type="ECO:0000313" key="9">
    <source>
        <dbReference type="EMBL" id="KDO18720.1"/>
    </source>
</evidence>
<keyword evidence="4 7" id="KW-0812">Transmembrane</keyword>
<evidence type="ECO:0000256" key="7">
    <source>
        <dbReference type="RuleBase" id="RU361216"/>
    </source>
</evidence>
<dbReference type="Proteomes" id="UP000030745">
    <property type="component" value="Unassembled WGS sequence"/>
</dbReference>
<evidence type="ECO:0000256" key="6">
    <source>
        <dbReference type="ARBA" id="ARBA00023136"/>
    </source>
</evidence>
<protein>
    <recommendedName>
        <fullName evidence="7">Amino acid transporter</fullName>
    </recommendedName>
</protein>
<evidence type="ECO:0000256" key="1">
    <source>
        <dbReference type="ARBA" id="ARBA00004651"/>
    </source>
</evidence>
<evidence type="ECO:0000256" key="3">
    <source>
        <dbReference type="ARBA" id="ARBA00022475"/>
    </source>
</evidence>
<comment type="caution">
    <text evidence="7">Lacks conserved residue(s) required for the propagation of feature annotation.</text>
</comment>
<accession>A0A067BPN8</accession>
<dbReference type="OrthoDB" id="5877963at2759"/>
<dbReference type="AlphaFoldDB" id="A0A067BPN8"/>
<keyword evidence="2 7" id="KW-0813">Transport</keyword>
<evidence type="ECO:0000256" key="5">
    <source>
        <dbReference type="ARBA" id="ARBA00022989"/>
    </source>
</evidence>
<dbReference type="PANTHER" id="PTHR42865:SF7">
    <property type="entry name" value="PROTON_GLUTAMATE-ASPARTATE SYMPORTER"/>
    <property type="match status" value="1"/>
</dbReference>